<dbReference type="Pfam" id="PF17774">
    <property type="entry name" value="YlmH_RBD"/>
    <property type="match status" value="1"/>
</dbReference>
<name>A0A645HSR6_9ZZZZ</name>
<dbReference type="GO" id="GO:0003723">
    <property type="term" value="F:RNA binding"/>
    <property type="evidence" value="ECO:0007669"/>
    <property type="project" value="InterPro"/>
</dbReference>
<comment type="caution">
    <text evidence="2">The sequence shown here is derived from an EMBL/GenBank/DDBJ whole genome shotgun (WGS) entry which is preliminary data.</text>
</comment>
<reference evidence="2" key="1">
    <citation type="submission" date="2019-08" db="EMBL/GenBank/DDBJ databases">
        <authorList>
            <person name="Kucharzyk K."/>
            <person name="Murdoch R.W."/>
            <person name="Higgins S."/>
            <person name="Loffler F."/>
        </authorList>
    </citation>
    <scope>NUCLEOTIDE SEQUENCE</scope>
</reference>
<evidence type="ECO:0000313" key="2">
    <source>
        <dbReference type="EMBL" id="MPN41249.1"/>
    </source>
</evidence>
<proteinExistence type="predicted"/>
<dbReference type="CDD" id="cd00165">
    <property type="entry name" value="S4"/>
    <property type="match status" value="1"/>
</dbReference>
<feature type="domain" description="RNA-binding S4" evidence="1">
    <location>
        <begin position="71"/>
        <end position="133"/>
    </location>
</feature>
<dbReference type="InterPro" id="IPR012677">
    <property type="entry name" value="Nucleotide-bd_a/b_plait_sf"/>
</dbReference>
<dbReference type="InterPro" id="IPR036986">
    <property type="entry name" value="S4_RNA-bd_sf"/>
</dbReference>
<dbReference type="SMART" id="SM00363">
    <property type="entry name" value="S4"/>
    <property type="match status" value="1"/>
</dbReference>
<dbReference type="Gene3D" id="3.10.290.10">
    <property type="entry name" value="RNA-binding S4 domain"/>
    <property type="match status" value="1"/>
</dbReference>
<dbReference type="InterPro" id="IPR040591">
    <property type="entry name" value="RqcP2_RBD"/>
</dbReference>
<dbReference type="Gene3D" id="3.30.70.330">
    <property type="match status" value="1"/>
</dbReference>
<dbReference type="Pfam" id="PF01479">
    <property type="entry name" value="S4"/>
    <property type="match status" value="1"/>
</dbReference>
<dbReference type="EMBL" id="VSSQ01098174">
    <property type="protein sequence ID" value="MPN41249.1"/>
    <property type="molecule type" value="Genomic_DNA"/>
</dbReference>
<dbReference type="InterPro" id="IPR002942">
    <property type="entry name" value="S4_RNA-bd"/>
</dbReference>
<dbReference type="SUPFAM" id="SSF55174">
    <property type="entry name" value="Alpha-L RNA-binding motif"/>
    <property type="match status" value="1"/>
</dbReference>
<dbReference type="PROSITE" id="PS50889">
    <property type="entry name" value="S4"/>
    <property type="match status" value="1"/>
</dbReference>
<gene>
    <name evidence="2" type="ORF">SDC9_188791</name>
</gene>
<accession>A0A645HSR6</accession>
<organism evidence="2">
    <name type="scientific">bioreactor metagenome</name>
    <dbReference type="NCBI Taxonomy" id="1076179"/>
    <lineage>
        <taxon>unclassified sequences</taxon>
        <taxon>metagenomes</taxon>
        <taxon>ecological metagenomes</taxon>
    </lineage>
</organism>
<sequence>MSLGIDRNKTGDIYVYDEYADIVLHRDISDYIMYNLEKIGHNKINIEKIKISDVNYKEQEHTVINVTSSSMRIDNIVKHIIKKSRETASEMVRTGNVKVNWQVQEKISEETKENDMISIAKYGRYKISKLSGLTKSGKYKVEIKHYI</sequence>
<evidence type="ECO:0000259" key="1">
    <source>
        <dbReference type="SMART" id="SM00363"/>
    </source>
</evidence>
<dbReference type="AlphaFoldDB" id="A0A645HSR6"/>
<protein>
    <recommendedName>
        <fullName evidence="1">RNA-binding S4 domain-containing protein</fullName>
    </recommendedName>
</protein>